<sequence length="61" mass="6366">MLDLALSMAVLAVILLMIGSGALWRRGVRKQAILMIVLAVILGANVAIWSLPAPATLSGKP</sequence>
<protein>
    <submittedName>
        <fullName evidence="2">Uncharacterized protein</fullName>
    </submittedName>
</protein>
<name>A0A7W6CR72_9SPHN</name>
<keyword evidence="3" id="KW-1185">Reference proteome</keyword>
<proteinExistence type="predicted"/>
<feature type="transmembrane region" description="Helical" evidence="1">
    <location>
        <begin position="6"/>
        <end position="25"/>
    </location>
</feature>
<feature type="transmembrane region" description="Helical" evidence="1">
    <location>
        <begin position="32"/>
        <end position="51"/>
    </location>
</feature>
<dbReference type="RefSeq" id="WP_172338612.1">
    <property type="nucleotide sequence ID" value="NZ_JACIDX010000012.1"/>
</dbReference>
<organism evidence="2 3">
    <name type="scientific">Novosphingobium sediminicola</name>
    <dbReference type="NCBI Taxonomy" id="563162"/>
    <lineage>
        <taxon>Bacteria</taxon>
        <taxon>Pseudomonadati</taxon>
        <taxon>Pseudomonadota</taxon>
        <taxon>Alphaproteobacteria</taxon>
        <taxon>Sphingomonadales</taxon>
        <taxon>Sphingomonadaceae</taxon>
        <taxon>Novosphingobium</taxon>
    </lineage>
</organism>
<dbReference type="EMBL" id="JACIDX010000012">
    <property type="protein sequence ID" value="MBB3956182.1"/>
    <property type="molecule type" value="Genomic_DNA"/>
</dbReference>
<comment type="caution">
    <text evidence="2">The sequence shown here is derived from an EMBL/GenBank/DDBJ whole genome shotgun (WGS) entry which is preliminary data.</text>
</comment>
<accession>A0A7W6CR72</accession>
<gene>
    <name evidence="2" type="ORF">GGR38_003140</name>
</gene>
<reference evidence="2 3" key="1">
    <citation type="submission" date="2020-08" db="EMBL/GenBank/DDBJ databases">
        <title>Genomic Encyclopedia of Type Strains, Phase IV (KMG-IV): sequencing the most valuable type-strain genomes for metagenomic binning, comparative biology and taxonomic classification.</title>
        <authorList>
            <person name="Goeker M."/>
        </authorList>
    </citation>
    <scope>NUCLEOTIDE SEQUENCE [LARGE SCALE GENOMIC DNA]</scope>
    <source>
        <strain evidence="2 3">DSM 27057</strain>
    </source>
</reference>
<evidence type="ECO:0000313" key="2">
    <source>
        <dbReference type="EMBL" id="MBB3956182.1"/>
    </source>
</evidence>
<dbReference type="Proteomes" id="UP000548867">
    <property type="component" value="Unassembled WGS sequence"/>
</dbReference>
<evidence type="ECO:0000313" key="3">
    <source>
        <dbReference type="Proteomes" id="UP000548867"/>
    </source>
</evidence>
<keyword evidence="1" id="KW-0812">Transmembrane</keyword>
<evidence type="ECO:0000256" key="1">
    <source>
        <dbReference type="SAM" id="Phobius"/>
    </source>
</evidence>
<keyword evidence="1" id="KW-1133">Transmembrane helix</keyword>
<keyword evidence="1" id="KW-0472">Membrane</keyword>
<dbReference type="AlphaFoldDB" id="A0A7W6CR72"/>